<feature type="compositionally biased region" description="Acidic residues" evidence="5">
    <location>
        <begin position="285"/>
        <end position="296"/>
    </location>
</feature>
<sequence>MDKLDSDKNLNLLLGNKEYLGLFNQYLQGAINLYQLHSFCENWPETLKHSHNNLILSILHNASLNKQPIHHIPPPQLHLGFESEAVRSLSGPERQRIKKLVGSGGDHAEALPSLPLYSNFSLSSETKLLPSPDNLASRLNAVSASHSLSGVDPECIPYLQSSLALYLKNILQDSLDNSQSRSLSLSDVHYTLSSHPHPESTATLHKHLNSGLFFDSEHPEHPELPELPEHPIDPSLFVETIGSPSPPSNKSHPDPYPLKRPSIPDSSFSFPNKRSRKPKAVVLSSDDDEDADGDPDADFRAQW</sequence>
<dbReference type="Pfam" id="PF12767">
    <property type="entry name" value="SAGA-Tad1"/>
    <property type="match status" value="1"/>
</dbReference>
<dbReference type="PANTHER" id="PTHR21277">
    <property type="entry name" value="TRANSCRIPTIONAL ADAPTER 1"/>
    <property type="match status" value="1"/>
</dbReference>
<accession>A0A4T0H7S7</accession>
<name>A0A4T0H7S7_WALIC</name>
<feature type="compositionally biased region" description="Basic and acidic residues" evidence="5">
    <location>
        <begin position="215"/>
        <end position="232"/>
    </location>
</feature>
<evidence type="ECO:0000256" key="3">
    <source>
        <dbReference type="ARBA" id="ARBA00023163"/>
    </source>
</evidence>
<protein>
    <submittedName>
        <fullName evidence="6">Uncharacterized protein</fullName>
    </submittedName>
</protein>
<dbReference type="PANTHER" id="PTHR21277:SF5">
    <property type="entry name" value="TRANSCRIPTIONAL ADAPTER 1"/>
    <property type="match status" value="1"/>
</dbReference>
<proteinExistence type="predicted"/>
<evidence type="ECO:0000256" key="4">
    <source>
        <dbReference type="ARBA" id="ARBA00023242"/>
    </source>
</evidence>
<dbReference type="InterPro" id="IPR024738">
    <property type="entry name" value="Hfi1/Tada1"/>
</dbReference>
<evidence type="ECO:0000256" key="5">
    <source>
        <dbReference type="SAM" id="MobiDB-lite"/>
    </source>
</evidence>
<dbReference type="CDD" id="cd22933">
    <property type="entry name" value="HFD_HFI1"/>
    <property type="match status" value="1"/>
</dbReference>
<feature type="region of interest" description="Disordered" evidence="5">
    <location>
        <begin position="212"/>
        <end position="303"/>
    </location>
</feature>
<dbReference type="GO" id="GO:0005634">
    <property type="term" value="C:nucleus"/>
    <property type="evidence" value="ECO:0007669"/>
    <property type="project" value="UniProtKB-SubCell"/>
</dbReference>
<keyword evidence="2" id="KW-0805">Transcription regulation</keyword>
<keyword evidence="4" id="KW-0539">Nucleus</keyword>
<dbReference type="GO" id="GO:0000124">
    <property type="term" value="C:SAGA complex"/>
    <property type="evidence" value="ECO:0007669"/>
    <property type="project" value="UniProtKB-ARBA"/>
</dbReference>
<gene>
    <name evidence="6" type="ORF">E3P90_02944</name>
</gene>
<evidence type="ECO:0000256" key="1">
    <source>
        <dbReference type="ARBA" id="ARBA00004123"/>
    </source>
</evidence>
<evidence type="ECO:0000313" key="6">
    <source>
        <dbReference type="EMBL" id="TIB10177.1"/>
    </source>
</evidence>
<evidence type="ECO:0000256" key="2">
    <source>
        <dbReference type="ARBA" id="ARBA00023015"/>
    </source>
</evidence>
<evidence type="ECO:0000313" key="7">
    <source>
        <dbReference type="Proteomes" id="UP000306954"/>
    </source>
</evidence>
<keyword evidence="3" id="KW-0804">Transcription</keyword>
<dbReference type="GO" id="GO:0003713">
    <property type="term" value="F:transcription coactivator activity"/>
    <property type="evidence" value="ECO:0007669"/>
    <property type="project" value="TreeGrafter"/>
</dbReference>
<comment type="caution">
    <text evidence="6">The sequence shown here is derived from an EMBL/GenBank/DDBJ whole genome shotgun (WGS) entry which is preliminary data.</text>
</comment>
<dbReference type="AlphaFoldDB" id="A0A4T0H7S7"/>
<dbReference type="GO" id="GO:0006357">
    <property type="term" value="P:regulation of transcription by RNA polymerase II"/>
    <property type="evidence" value="ECO:0007669"/>
    <property type="project" value="TreeGrafter"/>
</dbReference>
<dbReference type="EMBL" id="SPOF01000033">
    <property type="protein sequence ID" value="TIB10177.1"/>
    <property type="molecule type" value="Genomic_DNA"/>
</dbReference>
<organism evidence="6 7">
    <name type="scientific">Wallemia ichthyophaga</name>
    <dbReference type="NCBI Taxonomy" id="245174"/>
    <lineage>
        <taxon>Eukaryota</taxon>
        <taxon>Fungi</taxon>
        <taxon>Dikarya</taxon>
        <taxon>Basidiomycota</taxon>
        <taxon>Wallemiomycotina</taxon>
        <taxon>Wallemiomycetes</taxon>
        <taxon>Wallemiales</taxon>
        <taxon>Wallemiaceae</taxon>
        <taxon>Wallemia</taxon>
    </lineage>
</organism>
<dbReference type="Proteomes" id="UP000306954">
    <property type="component" value="Unassembled WGS sequence"/>
</dbReference>
<reference evidence="6 7" key="1">
    <citation type="submission" date="2019-03" db="EMBL/GenBank/DDBJ databases">
        <title>Sequencing 23 genomes of Wallemia ichthyophaga.</title>
        <authorList>
            <person name="Gostincar C."/>
        </authorList>
    </citation>
    <scope>NUCLEOTIDE SEQUENCE [LARGE SCALE GENOMIC DNA]</scope>
    <source>
        <strain evidence="6 7">EXF-8621</strain>
    </source>
</reference>
<comment type="subcellular location">
    <subcellularLocation>
        <location evidence="1">Nucleus</location>
    </subcellularLocation>
</comment>